<dbReference type="AlphaFoldDB" id="A0A942I6V2"/>
<organism evidence="3 4">
    <name type="scientific">Pseudaminobacter soli</name>
    <name type="common">ex Zhang et al. 2022</name>
    <dbReference type="NCBI Taxonomy" id="2831468"/>
    <lineage>
        <taxon>Bacteria</taxon>
        <taxon>Pseudomonadati</taxon>
        <taxon>Pseudomonadota</taxon>
        <taxon>Alphaproteobacteria</taxon>
        <taxon>Hyphomicrobiales</taxon>
        <taxon>Phyllobacteriaceae</taxon>
        <taxon>Pseudaminobacter</taxon>
    </lineage>
</organism>
<dbReference type="RefSeq" id="WP_188253292.1">
    <property type="nucleotide sequence ID" value="NZ_JABVCF010000002.1"/>
</dbReference>
<protein>
    <submittedName>
        <fullName evidence="3">Uncharacterized protein</fullName>
    </submittedName>
</protein>
<feature type="compositionally biased region" description="Basic and acidic residues" evidence="1">
    <location>
        <begin position="65"/>
        <end position="82"/>
    </location>
</feature>
<evidence type="ECO:0000313" key="4">
    <source>
        <dbReference type="Proteomes" id="UP000680348"/>
    </source>
</evidence>
<accession>A0A942I6V2</accession>
<feature type="compositionally biased region" description="Basic residues" evidence="1">
    <location>
        <begin position="83"/>
        <end position="94"/>
    </location>
</feature>
<name>A0A942I6V2_9HYPH</name>
<comment type="caution">
    <text evidence="3">The sequence shown here is derived from an EMBL/GenBank/DDBJ whole genome shotgun (WGS) entry which is preliminary data.</text>
</comment>
<feature type="region of interest" description="Disordered" evidence="1">
    <location>
        <begin position="151"/>
        <end position="215"/>
    </location>
</feature>
<evidence type="ECO:0000256" key="2">
    <source>
        <dbReference type="SAM" id="SignalP"/>
    </source>
</evidence>
<feature type="region of interest" description="Disordered" evidence="1">
    <location>
        <begin position="23"/>
        <end position="96"/>
    </location>
</feature>
<keyword evidence="4" id="KW-1185">Reference proteome</keyword>
<evidence type="ECO:0000313" key="3">
    <source>
        <dbReference type="EMBL" id="MBS3647720.1"/>
    </source>
</evidence>
<feature type="chain" id="PRO_5037612347" evidence="2">
    <location>
        <begin position="25"/>
        <end position="307"/>
    </location>
</feature>
<proteinExistence type="predicted"/>
<feature type="signal peptide" evidence="2">
    <location>
        <begin position="1"/>
        <end position="24"/>
    </location>
</feature>
<dbReference type="Proteomes" id="UP000680348">
    <property type="component" value="Unassembled WGS sequence"/>
</dbReference>
<keyword evidence="2" id="KW-0732">Signal</keyword>
<reference evidence="3" key="1">
    <citation type="submission" date="2021-04" db="EMBL/GenBank/DDBJ databases">
        <title>Pseudaminobacter soli sp. nov., isolated from paddy soil contaminated by heavy metals.</title>
        <authorList>
            <person name="Zhang K."/>
        </authorList>
    </citation>
    <scope>NUCLEOTIDE SEQUENCE</scope>
    <source>
        <strain evidence="3">19-2017</strain>
    </source>
</reference>
<feature type="compositionally biased region" description="Basic and acidic residues" evidence="1">
    <location>
        <begin position="29"/>
        <end position="41"/>
    </location>
</feature>
<feature type="compositionally biased region" description="Polar residues" evidence="1">
    <location>
        <begin position="159"/>
        <end position="181"/>
    </location>
</feature>
<feature type="compositionally biased region" description="Basic residues" evidence="1">
    <location>
        <begin position="202"/>
        <end position="215"/>
    </location>
</feature>
<dbReference type="EMBL" id="JAGWCR010000002">
    <property type="protein sequence ID" value="MBS3647720.1"/>
    <property type="molecule type" value="Genomic_DNA"/>
</dbReference>
<sequence>MRAFPLKAALAALLIATPLGVASAGGGGHGHDRGDHSRSAENGKGGNGNKSDNHGNKSANNKGNKNTDHRGDKFANKDNDHHNRGHNNRGRNNRHSAEFLRDKAIVERNLALANGGSVAFNLANGSLHTADIQQAFKNGLFGPVHGFNHNGKGFHDNGKSQGRHGSNSFAMTDSNGTNGDGSSRRGGKHQGMNDNGKFDHKGKGHHAHRHNKTKKRFHEEFAFRFGPPNEADNSYYTNEMNMGPYPLYSVHPPHCVRDPNGACIVTPGGYYLSLPAAYTGAGGARTLLTGRARRVAGATTPYGAGTP</sequence>
<evidence type="ECO:0000256" key="1">
    <source>
        <dbReference type="SAM" id="MobiDB-lite"/>
    </source>
</evidence>
<gene>
    <name evidence="3" type="ORF">KEU06_03645</name>
</gene>